<feature type="domain" description="3-octaprenyl-4-hydroxybenzoate carboxy-lyase-like N-terminal" evidence="3">
    <location>
        <begin position="15"/>
        <end position="90"/>
    </location>
</feature>
<keyword evidence="6" id="KW-1185">Reference proteome</keyword>
<evidence type="ECO:0000313" key="5">
    <source>
        <dbReference type="EMBL" id="GIG97196.1"/>
    </source>
</evidence>
<name>A0ABQ4ERD3_9ACTN</name>
<evidence type="ECO:0000256" key="1">
    <source>
        <dbReference type="ARBA" id="ARBA00010021"/>
    </source>
</evidence>
<dbReference type="InterPro" id="IPR049381">
    <property type="entry name" value="UbiD-like_C"/>
</dbReference>
<comment type="similarity">
    <text evidence="1">Belongs to the UbiD family.</text>
</comment>
<dbReference type="InterPro" id="IPR002830">
    <property type="entry name" value="UbiD"/>
</dbReference>
<evidence type="ECO:0000259" key="4">
    <source>
        <dbReference type="Pfam" id="PF20696"/>
    </source>
</evidence>
<dbReference type="InterPro" id="IPR048304">
    <property type="entry name" value="UbiD_Rift_dom"/>
</dbReference>
<dbReference type="NCBIfam" id="TIGR00148">
    <property type="entry name" value="UbiD family decarboxylase"/>
    <property type="match status" value="1"/>
</dbReference>
<dbReference type="Gene3D" id="3.40.1670.10">
    <property type="entry name" value="UbiD C-terminal domain-like"/>
    <property type="match status" value="1"/>
</dbReference>
<feature type="domain" description="3-octaprenyl-4-hydroxybenzoate carboxy-lyase-like C-terminal" evidence="4">
    <location>
        <begin position="307"/>
        <end position="413"/>
    </location>
</feature>
<dbReference type="InterPro" id="IPR049383">
    <property type="entry name" value="UbiD-like_N"/>
</dbReference>
<organism evidence="5 6">
    <name type="scientific">Plantactinospora mayteni</name>
    <dbReference type="NCBI Taxonomy" id="566021"/>
    <lineage>
        <taxon>Bacteria</taxon>
        <taxon>Bacillati</taxon>
        <taxon>Actinomycetota</taxon>
        <taxon>Actinomycetes</taxon>
        <taxon>Micromonosporales</taxon>
        <taxon>Micromonosporaceae</taxon>
        <taxon>Plantactinospora</taxon>
    </lineage>
</organism>
<dbReference type="Proteomes" id="UP000621500">
    <property type="component" value="Unassembled WGS sequence"/>
</dbReference>
<feature type="domain" description="3-octaprenyl-4-hydroxybenzoate carboxy-lyase-like Rift-related" evidence="2">
    <location>
        <begin position="104"/>
        <end position="297"/>
    </location>
</feature>
<dbReference type="Pfam" id="PF20695">
    <property type="entry name" value="UbiD_N"/>
    <property type="match status" value="1"/>
</dbReference>
<protein>
    <recommendedName>
        <fullName evidence="7">UbiD family decarboxylase</fullName>
    </recommendedName>
</protein>
<accession>A0ABQ4ERD3</accession>
<comment type="caution">
    <text evidence="5">The sequence shown here is derived from an EMBL/GenBank/DDBJ whole genome shotgun (WGS) entry which is preliminary data.</text>
</comment>
<dbReference type="RefSeq" id="WP_203858669.1">
    <property type="nucleotide sequence ID" value="NZ_BAAAZQ010000001.1"/>
</dbReference>
<evidence type="ECO:0000259" key="3">
    <source>
        <dbReference type="Pfam" id="PF20695"/>
    </source>
</evidence>
<evidence type="ECO:0000313" key="6">
    <source>
        <dbReference type="Proteomes" id="UP000621500"/>
    </source>
</evidence>
<dbReference type="SUPFAM" id="SSF50475">
    <property type="entry name" value="FMN-binding split barrel"/>
    <property type="match status" value="1"/>
</dbReference>
<reference evidence="5 6" key="1">
    <citation type="submission" date="2021-01" db="EMBL/GenBank/DDBJ databases">
        <title>Whole genome shotgun sequence of Plantactinospora mayteni NBRC 109088.</title>
        <authorList>
            <person name="Komaki H."/>
            <person name="Tamura T."/>
        </authorList>
    </citation>
    <scope>NUCLEOTIDE SEQUENCE [LARGE SCALE GENOMIC DNA]</scope>
    <source>
        <strain evidence="5 6">NBRC 109088</strain>
    </source>
</reference>
<evidence type="ECO:0000259" key="2">
    <source>
        <dbReference type="Pfam" id="PF01977"/>
    </source>
</evidence>
<gene>
    <name evidence="5" type="ORF">Pma05_37690</name>
</gene>
<sequence length="467" mass="50204">MDTSTPVDLRFRTVLARLQATGRIRRVDRKLSVDDEVAAVLKHHDDGDALVCTAVTGHSVPVLGNLLASEANCEAAFGTDRHGIRELVARAMSDSIAPEIVPTGPARDHVFTSTLDLGSRMPVLRHAPGDAGRFVTAGVVIARHPVTGVHNASYHRLQLVGDDRVAIKLDLGRHLRAAFESAQSLGRPLPIAVALGTDISLLYTAATMGSQMPESRDELAAAGALQGSPLRMLTGLTQDVLVPADAEFVLEGAISATETVPEGPFGEFVGYQSDAGPAPVVQVTALSHRRNPVYHAINGAGRETVMLRKYVLETSVLTVLRDTAPMVVDVNMTAGGLHRFHLNLAVHKDGPQHDGFEVNAALAAFGALKDLVRVVVVDDDIDIHDERDVEYAIATRCDPARDLVVVPRGRGHEYLRLSDRGIVSKWLVNATVPYADRERFRRVPFAPSTVSTADLLPCDLFDAGPDT</sequence>
<dbReference type="Pfam" id="PF20696">
    <property type="entry name" value="UbiD_C"/>
    <property type="match status" value="1"/>
</dbReference>
<dbReference type="PANTHER" id="PTHR30108:SF21">
    <property type="entry name" value="4-HYDROXYBENZOATE DECARBOXYLASE"/>
    <property type="match status" value="1"/>
</dbReference>
<dbReference type="Pfam" id="PF01977">
    <property type="entry name" value="UbiD"/>
    <property type="match status" value="1"/>
</dbReference>
<proteinExistence type="inferred from homology"/>
<evidence type="ECO:0008006" key="7">
    <source>
        <dbReference type="Google" id="ProtNLM"/>
    </source>
</evidence>
<dbReference type="SUPFAM" id="SSF143968">
    <property type="entry name" value="UbiD C-terminal domain-like"/>
    <property type="match status" value="1"/>
</dbReference>
<dbReference type="PANTHER" id="PTHR30108">
    <property type="entry name" value="3-OCTAPRENYL-4-HYDROXYBENZOATE CARBOXY-LYASE-RELATED"/>
    <property type="match status" value="1"/>
</dbReference>
<dbReference type="EMBL" id="BONX01000023">
    <property type="protein sequence ID" value="GIG97196.1"/>
    <property type="molecule type" value="Genomic_DNA"/>
</dbReference>